<evidence type="ECO:0000313" key="2">
    <source>
        <dbReference type="EMBL" id="PYE88370.1"/>
    </source>
</evidence>
<dbReference type="Proteomes" id="UP000247454">
    <property type="component" value="Unassembled WGS sequence"/>
</dbReference>
<accession>A0A318T1U3</accession>
<sequence length="119" mass="13011">MRFLLKMAFWMTLAFVVLPQTPLAELQRDMATWAGVTFSDDLFSDDLAIEPAKTVEKAAKTLSTATEKFATAKEKLEDLSSFCARNAFLCETGKAAVSQGMESVLTETADPAHTGTVKR</sequence>
<evidence type="ECO:0000256" key="1">
    <source>
        <dbReference type="SAM" id="SignalP"/>
    </source>
</evidence>
<keyword evidence="1" id="KW-0732">Signal</keyword>
<keyword evidence="3" id="KW-1185">Reference proteome</keyword>
<dbReference type="AlphaFoldDB" id="A0A318T1U3"/>
<gene>
    <name evidence="2" type="ORF">C7477_10712</name>
</gene>
<comment type="caution">
    <text evidence="2">The sequence shown here is derived from an EMBL/GenBank/DDBJ whole genome shotgun (WGS) entry which is preliminary data.</text>
</comment>
<protein>
    <recommendedName>
        <fullName evidence="4">UrcA family protein</fullName>
    </recommendedName>
</protein>
<evidence type="ECO:0000313" key="3">
    <source>
        <dbReference type="Proteomes" id="UP000247454"/>
    </source>
</evidence>
<evidence type="ECO:0008006" key="4">
    <source>
        <dbReference type="Google" id="ProtNLM"/>
    </source>
</evidence>
<dbReference type="OrthoDB" id="7923950at2"/>
<proteinExistence type="predicted"/>
<dbReference type="EMBL" id="QJTF01000007">
    <property type="protein sequence ID" value="PYE88370.1"/>
    <property type="molecule type" value="Genomic_DNA"/>
</dbReference>
<dbReference type="RefSeq" id="WP_110750674.1">
    <property type="nucleotide sequence ID" value="NZ_QJTF01000007.1"/>
</dbReference>
<name>A0A318T1U3_9HYPH</name>
<feature type="chain" id="PRO_5016440319" description="UrcA family protein" evidence="1">
    <location>
        <begin position="20"/>
        <end position="119"/>
    </location>
</feature>
<organism evidence="2 3">
    <name type="scientific">Phyllobacterium leguminum</name>
    <dbReference type="NCBI Taxonomy" id="314237"/>
    <lineage>
        <taxon>Bacteria</taxon>
        <taxon>Pseudomonadati</taxon>
        <taxon>Pseudomonadota</taxon>
        <taxon>Alphaproteobacteria</taxon>
        <taxon>Hyphomicrobiales</taxon>
        <taxon>Phyllobacteriaceae</taxon>
        <taxon>Phyllobacterium</taxon>
    </lineage>
</organism>
<feature type="signal peptide" evidence="1">
    <location>
        <begin position="1"/>
        <end position="19"/>
    </location>
</feature>
<reference evidence="2 3" key="1">
    <citation type="submission" date="2018-06" db="EMBL/GenBank/DDBJ databases">
        <title>Genomic Encyclopedia of Type Strains, Phase III (KMG-III): the genomes of soil and plant-associated and newly described type strains.</title>
        <authorList>
            <person name="Whitman W."/>
        </authorList>
    </citation>
    <scope>NUCLEOTIDE SEQUENCE [LARGE SCALE GENOMIC DNA]</scope>
    <source>
        <strain evidence="2 3">ORS 1419</strain>
    </source>
</reference>